<reference evidence="1 2" key="1">
    <citation type="journal article" date="2018" name="Biotechnol. Biofuels">
        <title>Integrative visual omics of the white-rot fungus Polyporus brumalis exposes the biotechnological potential of its oxidative enzymes for delignifying raw plant biomass.</title>
        <authorList>
            <person name="Miyauchi S."/>
            <person name="Rancon A."/>
            <person name="Drula E."/>
            <person name="Hage H."/>
            <person name="Chaduli D."/>
            <person name="Favel A."/>
            <person name="Grisel S."/>
            <person name="Henrissat B."/>
            <person name="Herpoel-Gimbert I."/>
            <person name="Ruiz-Duenas F.J."/>
            <person name="Chevret D."/>
            <person name="Hainaut M."/>
            <person name="Lin J."/>
            <person name="Wang M."/>
            <person name="Pangilinan J."/>
            <person name="Lipzen A."/>
            <person name="Lesage-Meessen L."/>
            <person name="Navarro D."/>
            <person name="Riley R."/>
            <person name="Grigoriev I.V."/>
            <person name="Zhou S."/>
            <person name="Raouche S."/>
            <person name="Rosso M.N."/>
        </authorList>
    </citation>
    <scope>NUCLEOTIDE SEQUENCE [LARGE SCALE GENOMIC DNA]</scope>
    <source>
        <strain evidence="1 2">BRFM 1820</strain>
    </source>
</reference>
<accession>A0A371CSV2</accession>
<dbReference type="AlphaFoldDB" id="A0A371CSV2"/>
<keyword evidence="2" id="KW-1185">Reference proteome</keyword>
<organism evidence="1 2">
    <name type="scientific">Lentinus brumalis</name>
    <dbReference type="NCBI Taxonomy" id="2498619"/>
    <lineage>
        <taxon>Eukaryota</taxon>
        <taxon>Fungi</taxon>
        <taxon>Dikarya</taxon>
        <taxon>Basidiomycota</taxon>
        <taxon>Agaricomycotina</taxon>
        <taxon>Agaricomycetes</taxon>
        <taxon>Polyporales</taxon>
        <taxon>Polyporaceae</taxon>
        <taxon>Lentinus</taxon>
    </lineage>
</organism>
<evidence type="ECO:0000313" key="1">
    <source>
        <dbReference type="EMBL" id="RDX43351.1"/>
    </source>
</evidence>
<dbReference type="Proteomes" id="UP000256964">
    <property type="component" value="Unassembled WGS sequence"/>
</dbReference>
<name>A0A371CSV2_9APHY</name>
<protein>
    <submittedName>
        <fullName evidence="1">Uncharacterized protein</fullName>
    </submittedName>
</protein>
<gene>
    <name evidence="1" type="ORF">OH76DRAFT_1206171</name>
</gene>
<evidence type="ECO:0000313" key="2">
    <source>
        <dbReference type="Proteomes" id="UP000256964"/>
    </source>
</evidence>
<proteinExistence type="predicted"/>
<sequence>MSSCLRRRGMLTRLTYLGRDSSYLGAVNRSSSLILSTSPKHVSDNDEAKRRFKSHCVKRTTTSDRVSTYHETQHVIDF</sequence>
<dbReference type="EMBL" id="KZ857466">
    <property type="protein sequence ID" value="RDX43351.1"/>
    <property type="molecule type" value="Genomic_DNA"/>
</dbReference>